<feature type="domain" description="HTH cro/C1-type" evidence="1">
    <location>
        <begin position="11"/>
        <end position="66"/>
    </location>
</feature>
<accession>A0A9D1S717</accession>
<dbReference type="Gene3D" id="1.10.260.40">
    <property type="entry name" value="lambda repressor-like DNA-binding domains"/>
    <property type="match status" value="1"/>
</dbReference>
<dbReference type="InterPro" id="IPR010982">
    <property type="entry name" value="Lambda_DNA-bd_dom_sf"/>
</dbReference>
<dbReference type="AlphaFoldDB" id="A0A9D1S717"/>
<protein>
    <submittedName>
        <fullName evidence="2">Helix-turn-helix transcriptional regulator</fullName>
    </submittedName>
</protein>
<dbReference type="Pfam" id="PF13443">
    <property type="entry name" value="HTH_26"/>
    <property type="match status" value="1"/>
</dbReference>
<dbReference type="InterPro" id="IPR001387">
    <property type="entry name" value="Cro/C1-type_HTH"/>
</dbReference>
<evidence type="ECO:0000313" key="2">
    <source>
        <dbReference type="EMBL" id="HIU49311.1"/>
    </source>
</evidence>
<name>A0A9D1S717_9FIRM</name>
<gene>
    <name evidence="2" type="ORF">IAB04_08075</name>
</gene>
<reference evidence="2" key="1">
    <citation type="submission" date="2020-10" db="EMBL/GenBank/DDBJ databases">
        <authorList>
            <person name="Gilroy R."/>
        </authorList>
    </citation>
    <scope>NUCLEOTIDE SEQUENCE</scope>
    <source>
        <strain evidence="2">ChiSjej4B22-9803</strain>
    </source>
</reference>
<evidence type="ECO:0000313" key="3">
    <source>
        <dbReference type="Proteomes" id="UP000824111"/>
    </source>
</evidence>
<dbReference type="EMBL" id="DVND01000202">
    <property type="protein sequence ID" value="HIU49311.1"/>
    <property type="molecule type" value="Genomic_DNA"/>
</dbReference>
<comment type="caution">
    <text evidence="2">The sequence shown here is derived from an EMBL/GenBank/DDBJ whole genome shotgun (WGS) entry which is preliminary data.</text>
</comment>
<dbReference type="GO" id="GO:0003677">
    <property type="term" value="F:DNA binding"/>
    <property type="evidence" value="ECO:0007669"/>
    <property type="project" value="InterPro"/>
</dbReference>
<sequence>MKIQLCIDAKLRELGKSRYWLAQESHTHYNIIDKYCKNKIFRYDSDVLLRICTALQCEPGDIIKLVNRQ</sequence>
<evidence type="ECO:0000259" key="1">
    <source>
        <dbReference type="Pfam" id="PF13443"/>
    </source>
</evidence>
<reference evidence="2" key="2">
    <citation type="journal article" date="2021" name="PeerJ">
        <title>Extensive microbial diversity within the chicken gut microbiome revealed by metagenomics and culture.</title>
        <authorList>
            <person name="Gilroy R."/>
            <person name="Ravi A."/>
            <person name="Getino M."/>
            <person name="Pursley I."/>
            <person name="Horton D.L."/>
            <person name="Alikhan N.F."/>
            <person name="Baker D."/>
            <person name="Gharbi K."/>
            <person name="Hall N."/>
            <person name="Watson M."/>
            <person name="Adriaenssens E.M."/>
            <person name="Foster-Nyarko E."/>
            <person name="Jarju S."/>
            <person name="Secka A."/>
            <person name="Antonio M."/>
            <person name="Oren A."/>
            <person name="Chaudhuri R.R."/>
            <person name="La Ragione R."/>
            <person name="Hildebrand F."/>
            <person name="Pallen M.J."/>
        </authorList>
    </citation>
    <scope>NUCLEOTIDE SEQUENCE</scope>
    <source>
        <strain evidence="2">ChiSjej4B22-9803</strain>
    </source>
</reference>
<proteinExistence type="predicted"/>
<dbReference type="SUPFAM" id="SSF47413">
    <property type="entry name" value="lambda repressor-like DNA-binding domains"/>
    <property type="match status" value="1"/>
</dbReference>
<dbReference type="Proteomes" id="UP000824111">
    <property type="component" value="Unassembled WGS sequence"/>
</dbReference>
<organism evidence="2 3">
    <name type="scientific">Candidatus Avimonoglobus intestinipullorum</name>
    <dbReference type="NCBI Taxonomy" id="2840699"/>
    <lineage>
        <taxon>Bacteria</taxon>
        <taxon>Bacillati</taxon>
        <taxon>Bacillota</taxon>
        <taxon>Clostridia</taxon>
        <taxon>Eubacteriales</taxon>
        <taxon>Candidatus Avimonoglobus</taxon>
    </lineage>
</organism>